<accession>A0A494TQK4</accession>
<dbReference type="InterPro" id="IPR055342">
    <property type="entry name" value="MreC_beta-barrel_core"/>
</dbReference>
<dbReference type="AlphaFoldDB" id="A0A494TQK4"/>
<evidence type="ECO:0000256" key="1">
    <source>
        <dbReference type="SAM" id="Coils"/>
    </source>
</evidence>
<dbReference type="PANTHER" id="PTHR34138">
    <property type="entry name" value="CELL SHAPE-DETERMINING PROTEIN MREC"/>
    <property type="match status" value="1"/>
</dbReference>
<keyword evidence="5" id="KW-1185">Reference proteome</keyword>
<dbReference type="InterPro" id="IPR042177">
    <property type="entry name" value="Cell/Rod_1"/>
</dbReference>
<evidence type="ECO:0000313" key="4">
    <source>
        <dbReference type="EMBL" id="AYJ87748.1"/>
    </source>
</evidence>
<evidence type="ECO:0000256" key="2">
    <source>
        <dbReference type="SAM" id="Phobius"/>
    </source>
</evidence>
<keyword evidence="2" id="KW-0812">Transmembrane</keyword>
<name>A0A494TQK4_SPHPE</name>
<dbReference type="KEGG" id="spha:D3Y57_19735"/>
<dbReference type="OrthoDB" id="8478127at2"/>
<organism evidence="4 5">
    <name type="scientific">Sphingomonas paeninsulae</name>
    <dbReference type="NCBI Taxonomy" id="2319844"/>
    <lineage>
        <taxon>Bacteria</taxon>
        <taxon>Pseudomonadati</taxon>
        <taxon>Pseudomonadota</taxon>
        <taxon>Alphaproteobacteria</taxon>
        <taxon>Sphingomonadales</taxon>
        <taxon>Sphingomonadaceae</taxon>
        <taxon>Sphingomonas</taxon>
    </lineage>
</organism>
<feature type="transmembrane region" description="Helical" evidence="2">
    <location>
        <begin position="20"/>
        <end position="38"/>
    </location>
</feature>
<gene>
    <name evidence="4" type="primary">mreC</name>
    <name evidence="4" type="ORF">D3Y57_19735</name>
</gene>
<sequence>MAPPSSRRPGFSRRAQYGLFAGYVVAVIGIVLGLLFALTARFDPEGHAGIQSFFADLTSPISIAGRNGVELVGSGMDGVSAYIDAGSKNNEMETELRRAHAKLIEAQAMARENVRLKQLLKLVERDRTTIVTARLIASTGASSRRYATLSAGTSQGVANGEPVRTSEGLVGRIVAVGRITSRVLLITDGGNVVPVRRLSDGLPALATGRGDGGLDIRALEAATNPFKPGDIFVTSGTGGIYPPDIPVALAAIRTRELVVARPLADPRRLDFAAVEPAFVSPAPDLPSVPTGNP</sequence>
<protein>
    <submittedName>
        <fullName evidence="4">Rod shape-determining protein MreC</fullName>
    </submittedName>
</protein>
<feature type="domain" description="Rod shape-determining protein MreC beta-barrel core" evidence="3">
    <location>
        <begin position="136"/>
        <end position="249"/>
    </location>
</feature>
<dbReference type="InterPro" id="IPR007221">
    <property type="entry name" value="MreC"/>
</dbReference>
<dbReference type="Gene3D" id="2.40.10.340">
    <property type="entry name" value="Rod shape-determining protein MreC, domain 1"/>
    <property type="match status" value="1"/>
</dbReference>
<keyword evidence="2" id="KW-1133">Transmembrane helix</keyword>
<dbReference type="RefSeq" id="WP_121155435.1">
    <property type="nucleotide sequence ID" value="NZ_CP032829.1"/>
</dbReference>
<dbReference type="Pfam" id="PF04085">
    <property type="entry name" value="MreC"/>
    <property type="match status" value="1"/>
</dbReference>
<dbReference type="EMBL" id="CP032829">
    <property type="protein sequence ID" value="AYJ87748.1"/>
    <property type="molecule type" value="Genomic_DNA"/>
</dbReference>
<keyword evidence="2" id="KW-0472">Membrane</keyword>
<reference evidence="4 5" key="1">
    <citation type="submission" date="2018-09" db="EMBL/GenBank/DDBJ databases">
        <title>Sphingomonas peninsula sp. nov., isolated from fildes peninsula, Antarctic soil.</title>
        <authorList>
            <person name="Yingchao G."/>
        </authorList>
    </citation>
    <scope>NUCLEOTIDE SEQUENCE [LARGE SCALE GENOMIC DNA]</scope>
    <source>
        <strain evidence="4 5">YZ-8</strain>
    </source>
</reference>
<keyword evidence="1" id="KW-0175">Coiled coil</keyword>
<dbReference type="GO" id="GO:0005886">
    <property type="term" value="C:plasma membrane"/>
    <property type="evidence" value="ECO:0007669"/>
    <property type="project" value="TreeGrafter"/>
</dbReference>
<dbReference type="PANTHER" id="PTHR34138:SF1">
    <property type="entry name" value="CELL SHAPE-DETERMINING PROTEIN MREC"/>
    <property type="match status" value="1"/>
</dbReference>
<evidence type="ECO:0000313" key="5">
    <source>
        <dbReference type="Proteomes" id="UP000276254"/>
    </source>
</evidence>
<feature type="coiled-coil region" evidence="1">
    <location>
        <begin position="89"/>
        <end position="126"/>
    </location>
</feature>
<dbReference type="GO" id="GO:0008360">
    <property type="term" value="P:regulation of cell shape"/>
    <property type="evidence" value="ECO:0007669"/>
    <property type="project" value="InterPro"/>
</dbReference>
<evidence type="ECO:0000259" key="3">
    <source>
        <dbReference type="Pfam" id="PF04085"/>
    </source>
</evidence>
<dbReference type="Proteomes" id="UP000276254">
    <property type="component" value="Chromosome"/>
</dbReference>
<dbReference type="NCBIfam" id="NF010513">
    <property type="entry name" value="PRK13922.12-3"/>
    <property type="match status" value="1"/>
</dbReference>
<proteinExistence type="predicted"/>